<dbReference type="GO" id="GO:0003700">
    <property type="term" value="F:DNA-binding transcription factor activity"/>
    <property type="evidence" value="ECO:0007669"/>
    <property type="project" value="InterPro"/>
</dbReference>
<feature type="region of interest" description="Disordered" evidence="4">
    <location>
        <begin position="28"/>
        <end position="49"/>
    </location>
</feature>
<dbReference type="InterPro" id="IPR020449">
    <property type="entry name" value="Tscrpt_reg_AraC-type_HTH"/>
</dbReference>
<dbReference type="Proteomes" id="UP000295302">
    <property type="component" value="Unassembled WGS sequence"/>
</dbReference>
<sequence>MHRTYRVYRTHYMERAYHCSGLRCRRGSPGGPGRGRCPPGDDHKPGAAGWNVPGASSRPAVSELAARWHFTDGSHFTRTFKQRYGETPTQYARRTRAGRAE</sequence>
<dbReference type="InterPro" id="IPR009057">
    <property type="entry name" value="Homeodomain-like_sf"/>
</dbReference>
<name>A0A4R4YM34_9ACTN</name>
<keyword evidence="3" id="KW-0804">Transcription</keyword>
<evidence type="ECO:0000313" key="6">
    <source>
        <dbReference type="EMBL" id="TDD46016.1"/>
    </source>
</evidence>
<proteinExistence type="predicted"/>
<dbReference type="Pfam" id="PF00165">
    <property type="entry name" value="HTH_AraC"/>
    <property type="match status" value="1"/>
</dbReference>
<dbReference type="PRINTS" id="PR00032">
    <property type="entry name" value="HTHARAC"/>
</dbReference>
<reference evidence="6 7" key="1">
    <citation type="submission" date="2019-03" db="EMBL/GenBank/DDBJ databases">
        <title>Draft genome sequences of novel Actinobacteria.</title>
        <authorList>
            <person name="Sahin N."/>
            <person name="Ay H."/>
            <person name="Saygin H."/>
        </authorList>
    </citation>
    <scope>NUCLEOTIDE SEQUENCE [LARGE SCALE GENOMIC DNA]</scope>
    <source>
        <strain evidence="6 7">CH32</strain>
    </source>
</reference>
<comment type="caution">
    <text evidence="6">The sequence shown here is derived from an EMBL/GenBank/DDBJ whole genome shotgun (WGS) entry which is preliminary data.</text>
</comment>
<evidence type="ECO:0000256" key="4">
    <source>
        <dbReference type="SAM" id="MobiDB-lite"/>
    </source>
</evidence>
<accession>A0A4R4YM34</accession>
<keyword evidence="7" id="KW-1185">Reference proteome</keyword>
<gene>
    <name evidence="6" type="ORF">E1286_22095</name>
</gene>
<dbReference type="PROSITE" id="PS01124">
    <property type="entry name" value="HTH_ARAC_FAMILY_2"/>
    <property type="match status" value="1"/>
</dbReference>
<evidence type="ECO:0000256" key="2">
    <source>
        <dbReference type="ARBA" id="ARBA00023125"/>
    </source>
</evidence>
<evidence type="ECO:0000259" key="5">
    <source>
        <dbReference type="PROSITE" id="PS01124"/>
    </source>
</evidence>
<organism evidence="6 7">
    <name type="scientific">Nonomuraea terrae</name>
    <dbReference type="NCBI Taxonomy" id="2530383"/>
    <lineage>
        <taxon>Bacteria</taxon>
        <taxon>Bacillati</taxon>
        <taxon>Actinomycetota</taxon>
        <taxon>Actinomycetes</taxon>
        <taxon>Streptosporangiales</taxon>
        <taxon>Streptosporangiaceae</taxon>
        <taxon>Nonomuraea</taxon>
    </lineage>
</organism>
<keyword evidence="1" id="KW-0805">Transcription regulation</keyword>
<dbReference type="InterPro" id="IPR018060">
    <property type="entry name" value="HTH_AraC"/>
</dbReference>
<evidence type="ECO:0000256" key="3">
    <source>
        <dbReference type="ARBA" id="ARBA00023163"/>
    </source>
</evidence>
<dbReference type="SUPFAM" id="SSF46689">
    <property type="entry name" value="Homeodomain-like"/>
    <property type="match status" value="1"/>
</dbReference>
<evidence type="ECO:0000256" key="1">
    <source>
        <dbReference type="ARBA" id="ARBA00023015"/>
    </source>
</evidence>
<dbReference type="AlphaFoldDB" id="A0A4R4YM34"/>
<protein>
    <submittedName>
        <fullName evidence="6">AraC family transcriptional regulator</fullName>
    </submittedName>
</protein>
<dbReference type="Gene3D" id="1.10.10.60">
    <property type="entry name" value="Homeodomain-like"/>
    <property type="match status" value="1"/>
</dbReference>
<feature type="domain" description="HTH araC/xylS-type" evidence="5">
    <location>
        <begin position="56"/>
        <end position="94"/>
    </location>
</feature>
<dbReference type="OrthoDB" id="9799345at2"/>
<dbReference type="EMBL" id="SMKQ01000068">
    <property type="protein sequence ID" value="TDD46016.1"/>
    <property type="molecule type" value="Genomic_DNA"/>
</dbReference>
<keyword evidence="2" id="KW-0238">DNA-binding</keyword>
<evidence type="ECO:0000313" key="7">
    <source>
        <dbReference type="Proteomes" id="UP000295302"/>
    </source>
</evidence>
<dbReference type="GO" id="GO:0043565">
    <property type="term" value="F:sequence-specific DNA binding"/>
    <property type="evidence" value="ECO:0007669"/>
    <property type="project" value="InterPro"/>
</dbReference>